<protein>
    <submittedName>
        <fullName evidence="2">Uncharacterized protein</fullName>
    </submittedName>
</protein>
<feature type="region of interest" description="Disordered" evidence="1">
    <location>
        <begin position="601"/>
        <end position="622"/>
    </location>
</feature>
<dbReference type="EMBL" id="RDQO01000001">
    <property type="protein sequence ID" value="RMX08485.1"/>
    <property type="molecule type" value="Genomic_DNA"/>
</dbReference>
<evidence type="ECO:0000256" key="1">
    <source>
        <dbReference type="SAM" id="MobiDB-lite"/>
    </source>
</evidence>
<organism evidence="2 3">
    <name type="scientific">Corticibacter populi</name>
    <dbReference type="NCBI Taxonomy" id="1550736"/>
    <lineage>
        <taxon>Bacteria</taxon>
        <taxon>Pseudomonadati</taxon>
        <taxon>Pseudomonadota</taxon>
        <taxon>Betaproteobacteria</taxon>
        <taxon>Burkholderiales</taxon>
        <taxon>Comamonadaceae</taxon>
        <taxon>Corticibacter</taxon>
    </lineage>
</organism>
<dbReference type="Proteomes" id="UP000278006">
    <property type="component" value="Unassembled WGS sequence"/>
</dbReference>
<keyword evidence="3" id="KW-1185">Reference proteome</keyword>
<sequence length="622" mass="68374">MASQYPELAAMGLAMEVVQDQRSRMNSDLQDWSSELRKVLEDLSGIRVGTVAAPTRPAAPTIPDAAVKLDPQPKFSAASVALPADPARPMIDHLLSDLDQVAMDPLPDAPVQPTLQVPNAPAMNLPAAPSRPAVDTDVSIPAAPVIDLPTIGQLRDIPDFDFPLLDDFNGNPPSVDFAVPNVFIDWREPQYESELLDDLVAWVKRYMQGGTGLPAHVEDALFSRSRDRISAETRRAVHESVSAFAARGFSMPPGMLVKQINVAKEQGRAQAAELNRDILIEAAKWEIENIRFAVERGIATEQLLQNLHENTTKRLFEVARFGAEAQIQVFNSQVALFNARIQGFDAMREAFRLRLDRALATLEVWRTRAQAVQSHNANEVEVFKAKFIAVEQSVSTFRALMEGAKVKADVVEAQFQGYRADVQAYAERVNAEKVRFDAFDSQVRAEAAKANMFEAQSRAYATTVQAIANKADIKIKGKQLQMEGARVLLAEYQADAEVWRAKVDAVLREAQYALQAFQTESDAWRAGAAVNVSQAEMNQRFADMQTRTNIAYSEMQISEFNAKMQHAIQTAQLAMEAARSAGQFTAQLVAGAMSAINISAGVSGSGSQSGSWGRSDNYSYER</sequence>
<dbReference type="RefSeq" id="WP_122226611.1">
    <property type="nucleotide sequence ID" value="NZ_RDQO01000001.1"/>
</dbReference>
<reference evidence="2 3" key="1">
    <citation type="submission" date="2018-10" db="EMBL/GenBank/DDBJ databases">
        <title>Draft genome of Cortibacter populi DSM10536.</title>
        <authorList>
            <person name="Bernier A.-M."/>
            <person name="Bernard K."/>
        </authorList>
    </citation>
    <scope>NUCLEOTIDE SEQUENCE [LARGE SCALE GENOMIC DNA]</scope>
    <source>
        <strain evidence="2 3">DSM 105136</strain>
    </source>
</reference>
<comment type="caution">
    <text evidence="2">The sequence shown here is derived from an EMBL/GenBank/DDBJ whole genome shotgun (WGS) entry which is preliminary data.</text>
</comment>
<dbReference type="OrthoDB" id="6663209at2"/>
<feature type="compositionally biased region" description="Low complexity" evidence="1">
    <location>
        <begin position="601"/>
        <end position="615"/>
    </location>
</feature>
<accession>A0A3M6QZV3</accession>
<proteinExistence type="predicted"/>
<gene>
    <name evidence="2" type="ORF">D8I35_05245</name>
</gene>
<evidence type="ECO:0000313" key="3">
    <source>
        <dbReference type="Proteomes" id="UP000278006"/>
    </source>
</evidence>
<dbReference type="AlphaFoldDB" id="A0A3M6QZV3"/>
<evidence type="ECO:0000313" key="2">
    <source>
        <dbReference type="EMBL" id="RMX08485.1"/>
    </source>
</evidence>
<name>A0A3M6QZV3_9BURK</name>